<keyword evidence="4" id="KW-0677">Repeat</keyword>
<dbReference type="OrthoDB" id="9765532at2"/>
<comment type="caution">
    <text evidence="10">The sequence shown here is derived from an EMBL/GenBank/DDBJ whole genome shotgun (WGS) entry which is preliminary data.</text>
</comment>
<evidence type="ECO:0000256" key="4">
    <source>
        <dbReference type="ARBA" id="ARBA00022737"/>
    </source>
</evidence>
<evidence type="ECO:0000259" key="9">
    <source>
        <dbReference type="PROSITE" id="PS51202"/>
    </source>
</evidence>
<dbReference type="GO" id="GO:0005886">
    <property type="term" value="C:plasma membrane"/>
    <property type="evidence" value="ECO:0007669"/>
    <property type="project" value="TreeGrafter"/>
</dbReference>
<organism evidence="10 11">
    <name type="scientific">Robertkochia marina</name>
    <dbReference type="NCBI Taxonomy" id="1227945"/>
    <lineage>
        <taxon>Bacteria</taxon>
        <taxon>Pseudomonadati</taxon>
        <taxon>Bacteroidota</taxon>
        <taxon>Flavobacteriia</taxon>
        <taxon>Flavobacteriales</taxon>
        <taxon>Flavobacteriaceae</taxon>
        <taxon>Robertkochia</taxon>
    </lineage>
</organism>
<gene>
    <name evidence="10" type="ORF">E7Z59_06690</name>
</gene>
<feature type="transmembrane region" description="Helical" evidence="8">
    <location>
        <begin position="169"/>
        <end position="189"/>
    </location>
</feature>
<dbReference type="PANTHER" id="PTHR43652:SF1">
    <property type="entry name" value="RESPONSE REGULATOR"/>
    <property type="match status" value="1"/>
</dbReference>
<evidence type="ECO:0000313" key="11">
    <source>
        <dbReference type="Proteomes" id="UP000305939"/>
    </source>
</evidence>
<feature type="transmembrane region" description="Helical" evidence="8">
    <location>
        <begin position="111"/>
        <end position="129"/>
    </location>
</feature>
<dbReference type="GO" id="GO:0006813">
    <property type="term" value="P:potassium ion transport"/>
    <property type="evidence" value="ECO:0007669"/>
    <property type="project" value="InterPro"/>
</dbReference>
<keyword evidence="6 8" id="KW-0472">Membrane</keyword>
<reference evidence="10 11" key="1">
    <citation type="submission" date="2019-04" db="EMBL/GenBank/DDBJ databases">
        <title>Draft genome sequence of Robertkochia marina CC-AMO-30D.</title>
        <authorList>
            <person name="Hameed A."/>
            <person name="Lin S.-Y."/>
            <person name="Shahina M."/>
            <person name="Lai W.-A."/>
            <person name="Young C.-C."/>
        </authorList>
    </citation>
    <scope>NUCLEOTIDE SEQUENCE [LARGE SCALE GENOMIC DNA]</scope>
    <source>
        <strain evidence="10 11">CC-AMO-30D</strain>
    </source>
</reference>
<dbReference type="Pfam" id="PF03600">
    <property type="entry name" value="CitMHS"/>
    <property type="match status" value="1"/>
</dbReference>
<sequence length="614" mass="66569">MTLLFAIILVTVLLFIWGKYPPDMVALGSLLALYLTGILTVPEALSGFSNATVVMIAALFIIGEGLSRTGWTAVIGRKFVKMAKNKISRLIVLVTSGSGTLSGFVSNTGTVAALLPVTIAAAWGAGTLPSKLLLPVAFGSNAGGLLTLTGSPTNIIVSDYLSDQHQVGFSFFEFSLIGVPVLLLAVLYMRVFAVRLLPDVKTNNRPVNLDEEVHKWISDFSIGENLYRLRVRSMSPMLNTPLNQWNLEKEYGVSVVRLRRRHPKPLQGVEAYVEFPEGETVMFYHDILTVKGASKDIERLTREFKLGLIPQEFQKEELKKEFINQEVGLVEVIITPKSYFVGRSFPLGQYLSGFGIQLLGINRNGKPLQDVNVTLKEGDSLIIRGSWENIDKLKSIYENLVICGSPESMSKDVDVLNARSYMALGILVLMIVLLAFKLVPGVIGVMICAALMLLTGCVPLGKVYKSIGWESVIMIGAMIPLGVALQKTGAAELISETMVSAMGNSNPLFLMAGLFLLTTMLSQTINNSATAVLMAPIAFMAATGIGVSPRPFMMAVAVSASTAYITPMGTTTNAMVMGAGGYKFTDYVKVGTPLLLLTFILTMVLIPIIWPFDT</sequence>
<feature type="transmembrane region" description="Helical" evidence="8">
    <location>
        <begin position="467"/>
        <end position="485"/>
    </location>
</feature>
<evidence type="ECO:0000256" key="3">
    <source>
        <dbReference type="ARBA" id="ARBA00022692"/>
    </source>
</evidence>
<dbReference type="PANTHER" id="PTHR43652">
    <property type="entry name" value="BASIC AMINO ACID ANTIPORTER YFCC-RELATED"/>
    <property type="match status" value="1"/>
</dbReference>
<dbReference type="GO" id="GO:0008324">
    <property type="term" value="F:monoatomic cation transmembrane transporter activity"/>
    <property type="evidence" value="ECO:0007669"/>
    <property type="project" value="InterPro"/>
</dbReference>
<proteinExistence type="predicted"/>
<dbReference type="AlphaFoldDB" id="A0A4S3M235"/>
<comment type="subcellular location">
    <subcellularLocation>
        <location evidence="1">Membrane</location>
        <topology evidence="1">Multi-pass membrane protein</topology>
    </subcellularLocation>
</comment>
<accession>A0A4S3M235</accession>
<feature type="transmembrane region" description="Helical" evidence="8">
    <location>
        <begin position="553"/>
        <end position="582"/>
    </location>
</feature>
<feature type="domain" description="RCK C-terminal" evidence="9">
    <location>
        <begin position="317"/>
        <end position="399"/>
    </location>
</feature>
<dbReference type="PROSITE" id="PS01271">
    <property type="entry name" value="NA_SULFATE"/>
    <property type="match status" value="1"/>
</dbReference>
<feature type="transmembrane region" description="Helical" evidence="8">
    <location>
        <begin position="529"/>
        <end position="547"/>
    </location>
</feature>
<evidence type="ECO:0000256" key="5">
    <source>
        <dbReference type="ARBA" id="ARBA00022989"/>
    </source>
</evidence>
<feature type="transmembrane region" description="Helical" evidence="8">
    <location>
        <begin position="418"/>
        <end position="436"/>
    </location>
</feature>
<dbReference type="EMBL" id="SSMC01000002">
    <property type="protein sequence ID" value="THD68093.1"/>
    <property type="molecule type" value="Genomic_DNA"/>
</dbReference>
<feature type="transmembrane region" description="Helical" evidence="8">
    <location>
        <begin position="505"/>
        <end position="522"/>
    </location>
</feature>
<evidence type="ECO:0000256" key="8">
    <source>
        <dbReference type="SAM" id="Phobius"/>
    </source>
</evidence>
<dbReference type="PROSITE" id="PS50889">
    <property type="entry name" value="S4"/>
    <property type="match status" value="1"/>
</dbReference>
<dbReference type="Pfam" id="PF02080">
    <property type="entry name" value="TrkA_C"/>
    <property type="match status" value="2"/>
</dbReference>
<evidence type="ECO:0000256" key="7">
    <source>
        <dbReference type="PROSITE-ProRule" id="PRU00182"/>
    </source>
</evidence>
<feature type="transmembrane region" description="Helical" evidence="8">
    <location>
        <begin position="136"/>
        <end position="157"/>
    </location>
</feature>
<feature type="domain" description="RCK C-terminal" evidence="9">
    <location>
        <begin position="214"/>
        <end position="306"/>
    </location>
</feature>
<dbReference type="PROSITE" id="PS51202">
    <property type="entry name" value="RCK_C"/>
    <property type="match status" value="2"/>
</dbReference>
<keyword evidence="11" id="KW-1185">Reference proteome</keyword>
<keyword evidence="7" id="KW-0694">RNA-binding</keyword>
<dbReference type="SUPFAM" id="SSF116726">
    <property type="entry name" value="TrkA C-terminal domain-like"/>
    <property type="match status" value="2"/>
</dbReference>
<dbReference type="InterPro" id="IPR004680">
    <property type="entry name" value="Cit_transptr-like_dom"/>
</dbReference>
<feature type="transmembrane region" description="Helical" evidence="8">
    <location>
        <begin position="594"/>
        <end position="612"/>
    </location>
</feature>
<dbReference type="InterPro" id="IPR031312">
    <property type="entry name" value="Na/sul_symport_CS"/>
</dbReference>
<dbReference type="InterPro" id="IPR051679">
    <property type="entry name" value="DASS-Related_Transporters"/>
</dbReference>
<keyword evidence="5 8" id="KW-1133">Transmembrane helix</keyword>
<feature type="transmembrane region" description="Helical" evidence="8">
    <location>
        <begin position="87"/>
        <end position="105"/>
    </location>
</feature>
<dbReference type="Gene3D" id="3.30.70.1450">
    <property type="entry name" value="Regulator of K+ conductance, C-terminal domain"/>
    <property type="match status" value="2"/>
</dbReference>
<name>A0A4S3M235_9FLAO</name>
<dbReference type="Proteomes" id="UP000305939">
    <property type="component" value="Unassembled WGS sequence"/>
</dbReference>
<dbReference type="GO" id="GO:0003723">
    <property type="term" value="F:RNA binding"/>
    <property type="evidence" value="ECO:0007669"/>
    <property type="project" value="UniProtKB-KW"/>
</dbReference>
<evidence type="ECO:0000256" key="6">
    <source>
        <dbReference type="ARBA" id="ARBA00023136"/>
    </source>
</evidence>
<dbReference type="InterPro" id="IPR006037">
    <property type="entry name" value="RCK_C"/>
</dbReference>
<dbReference type="InterPro" id="IPR036721">
    <property type="entry name" value="RCK_C_sf"/>
</dbReference>
<keyword evidence="2" id="KW-0813">Transport</keyword>
<keyword evidence="3 8" id="KW-0812">Transmembrane</keyword>
<protein>
    <submittedName>
        <fullName evidence="10">Sodium-coupled transporter</fullName>
    </submittedName>
</protein>
<evidence type="ECO:0000256" key="1">
    <source>
        <dbReference type="ARBA" id="ARBA00004141"/>
    </source>
</evidence>
<feature type="transmembrane region" description="Helical" evidence="8">
    <location>
        <begin position="44"/>
        <end position="66"/>
    </location>
</feature>
<evidence type="ECO:0000313" key="10">
    <source>
        <dbReference type="EMBL" id="THD68093.1"/>
    </source>
</evidence>
<evidence type="ECO:0000256" key="2">
    <source>
        <dbReference type="ARBA" id="ARBA00022448"/>
    </source>
</evidence>